<evidence type="ECO:0000256" key="1">
    <source>
        <dbReference type="ARBA" id="ARBA00022614"/>
    </source>
</evidence>
<keyword evidence="5" id="KW-1185">Reference proteome</keyword>
<dbReference type="SUPFAM" id="SSF52058">
    <property type="entry name" value="L domain-like"/>
    <property type="match status" value="1"/>
</dbReference>
<dbReference type="InterPro" id="IPR045344">
    <property type="entry name" value="C-JID"/>
</dbReference>
<keyword evidence="1" id="KW-0433">Leucine-rich repeat</keyword>
<dbReference type="EMBL" id="JABEZY010251997">
    <property type="protein sequence ID" value="MBA0753352.1"/>
    <property type="molecule type" value="Genomic_DNA"/>
</dbReference>
<evidence type="ECO:0000313" key="5">
    <source>
        <dbReference type="Proteomes" id="UP000593579"/>
    </source>
</evidence>
<reference evidence="4 5" key="1">
    <citation type="journal article" date="2019" name="Genome Biol. Evol.">
        <title>Insights into the evolution of the New World diploid cottons (Gossypium, subgenus Houzingenia) based on genome sequencing.</title>
        <authorList>
            <person name="Grover C.E."/>
            <person name="Arick M.A. 2nd"/>
            <person name="Thrash A."/>
            <person name="Conover J.L."/>
            <person name="Sanders W.S."/>
            <person name="Peterson D.G."/>
            <person name="Frelichowski J.E."/>
            <person name="Scheffler J.A."/>
            <person name="Scheffler B.E."/>
            <person name="Wendel J.F."/>
        </authorList>
    </citation>
    <scope>NUCLEOTIDE SEQUENCE [LARGE SCALE GENOMIC DNA]</scope>
    <source>
        <strain evidence="4">5</strain>
        <tissue evidence="4">Leaf</tissue>
    </source>
</reference>
<sequence>MIKFPEIPRSLIELNLSGTQIEEVSLPSDSLCNLQDLDMSGSAVKTVSIKLESLRYLDLSGCPMVEFPEIPRIPWDSNPRSILFFPNFGSRKHEHGSSLLPVSKGRICIACLCACIIALGYLEDISGTRVKGVPSPSLRPTTPRDMWMDGCKSLNLLSELPPYLQYWGVIDCTSLEKVSFAYQNLYQFDDDNDDDDDDDVFRMLFCNCFNLNQESIGNIEAARYDWKYYADKVPSLICCFPGKKISANKFKFQSMNSSLCLKIAPNGGSGNRFLVFAICFVVDLTHCVWLGTLAYICEYQLRASGGGNGGGVCEKFRSMIFLMDNPEPKKYMGNHVFILSSIDMVKEDKNYEEATFEFCIRHCEDLEGVDYIKVERCGVHVFYMDAKSDTDATERRLAGNKRSFSHD</sequence>
<dbReference type="Gene3D" id="3.80.10.10">
    <property type="entry name" value="Ribonuclease Inhibitor"/>
    <property type="match status" value="1"/>
</dbReference>
<feature type="domain" description="C-JID" evidence="3">
    <location>
        <begin position="249"/>
        <end position="386"/>
    </location>
</feature>
<protein>
    <recommendedName>
        <fullName evidence="3">C-JID domain-containing protein</fullName>
    </recommendedName>
</protein>
<comment type="caution">
    <text evidence="4">The sequence shown here is derived from an EMBL/GenBank/DDBJ whole genome shotgun (WGS) entry which is preliminary data.</text>
</comment>
<proteinExistence type="predicted"/>
<dbReference type="InterPro" id="IPR032675">
    <property type="entry name" value="LRR_dom_sf"/>
</dbReference>
<evidence type="ECO:0000259" key="3">
    <source>
        <dbReference type="Pfam" id="PF20160"/>
    </source>
</evidence>
<evidence type="ECO:0000313" key="4">
    <source>
        <dbReference type="EMBL" id="MBA0753352.1"/>
    </source>
</evidence>
<keyword evidence="2" id="KW-0677">Repeat</keyword>
<evidence type="ECO:0000256" key="2">
    <source>
        <dbReference type="ARBA" id="ARBA00022737"/>
    </source>
</evidence>
<organism evidence="4 5">
    <name type="scientific">Gossypium gossypioides</name>
    <name type="common">Mexican cotton</name>
    <name type="synonym">Selera gossypioides</name>
    <dbReference type="NCBI Taxonomy" id="34282"/>
    <lineage>
        <taxon>Eukaryota</taxon>
        <taxon>Viridiplantae</taxon>
        <taxon>Streptophyta</taxon>
        <taxon>Embryophyta</taxon>
        <taxon>Tracheophyta</taxon>
        <taxon>Spermatophyta</taxon>
        <taxon>Magnoliopsida</taxon>
        <taxon>eudicotyledons</taxon>
        <taxon>Gunneridae</taxon>
        <taxon>Pentapetalae</taxon>
        <taxon>rosids</taxon>
        <taxon>malvids</taxon>
        <taxon>Malvales</taxon>
        <taxon>Malvaceae</taxon>
        <taxon>Malvoideae</taxon>
        <taxon>Gossypium</taxon>
    </lineage>
</organism>
<dbReference type="Pfam" id="PF20160">
    <property type="entry name" value="C-JID"/>
    <property type="match status" value="1"/>
</dbReference>
<name>A0A7J9CY26_GOSGO</name>
<dbReference type="AlphaFoldDB" id="A0A7J9CY26"/>
<accession>A0A7J9CY26</accession>
<gene>
    <name evidence="4" type="ORF">Gogos_022114</name>
</gene>
<feature type="non-terminal residue" evidence="4">
    <location>
        <position position="1"/>
    </location>
</feature>
<dbReference type="OrthoDB" id="943817at2759"/>
<dbReference type="Proteomes" id="UP000593579">
    <property type="component" value="Unassembled WGS sequence"/>
</dbReference>